<name>A0A368UR67_9BACT</name>
<dbReference type="Proteomes" id="UP000252733">
    <property type="component" value="Unassembled WGS sequence"/>
</dbReference>
<gene>
    <name evidence="1" type="ORF">DFO77_1182</name>
</gene>
<dbReference type="AlphaFoldDB" id="A0A368UR67"/>
<dbReference type="EMBL" id="QPIZ01000018">
    <property type="protein sequence ID" value="RCW31286.1"/>
    <property type="molecule type" value="Genomic_DNA"/>
</dbReference>
<dbReference type="RefSeq" id="WP_114437436.1">
    <property type="nucleotide sequence ID" value="NZ_QPIZ01000018.1"/>
</dbReference>
<comment type="caution">
    <text evidence="1">The sequence shown here is derived from an EMBL/GenBank/DDBJ whole genome shotgun (WGS) entry which is preliminary data.</text>
</comment>
<organism evidence="1 2">
    <name type="scientific">Marinilabilia salmonicolor</name>
    <dbReference type="NCBI Taxonomy" id="989"/>
    <lineage>
        <taxon>Bacteria</taxon>
        <taxon>Pseudomonadati</taxon>
        <taxon>Bacteroidota</taxon>
        <taxon>Bacteroidia</taxon>
        <taxon>Marinilabiliales</taxon>
        <taxon>Marinilabiliaceae</taxon>
        <taxon>Marinilabilia</taxon>
    </lineage>
</organism>
<protein>
    <submittedName>
        <fullName evidence="1">Uncharacterized protein</fullName>
    </submittedName>
</protein>
<evidence type="ECO:0000313" key="2">
    <source>
        <dbReference type="Proteomes" id="UP000252733"/>
    </source>
</evidence>
<keyword evidence="2" id="KW-1185">Reference proteome</keyword>
<sequence>MLSKATFLISTLFWMIAGQPSSGQVKDLTDADIRHFMRTLPRMIPQLRETEITINEAYYIWPRDASLDARGAILLEDYGYDALRLEALETFCKTWFCLHYDSLLTQRQQILMSNEEQLTENPYISDDQKRINIRILNKELGQNKEKLQESVGESNLQIVETYCPEIRDMWEKVSEEE</sequence>
<evidence type="ECO:0000313" key="1">
    <source>
        <dbReference type="EMBL" id="RCW31286.1"/>
    </source>
</evidence>
<proteinExistence type="predicted"/>
<reference evidence="1 2" key="1">
    <citation type="submission" date="2018-07" db="EMBL/GenBank/DDBJ databases">
        <title>Freshwater and sediment microbial communities from various areas in North America, analyzing microbe dynamics in response to fracking.</title>
        <authorList>
            <person name="Lamendella R."/>
        </authorList>
    </citation>
    <scope>NUCLEOTIDE SEQUENCE [LARGE SCALE GENOMIC DNA]</scope>
    <source>
        <strain evidence="1 2">160A</strain>
    </source>
</reference>
<accession>A0A368UR67</accession>